<dbReference type="InterPro" id="IPR011010">
    <property type="entry name" value="DNA_brk_join_enz"/>
</dbReference>
<dbReference type="Pfam" id="PF14659">
    <property type="entry name" value="Phage_int_SAM_3"/>
    <property type="match status" value="1"/>
</dbReference>
<feature type="domain" description="Tyr recombinase" evidence="10">
    <location>
        <begin position="175"/>
        <end position="413"/>
    </location>
</feature>
<dbReference type="GO" id="GO:0015074">
    <property type="term" value="P:DNA integration"/>
    <property type="evidence" value="ECO:0007669"/>
    <property type="project" value="UniProtKB-KW"/>
</dbReference>
<evidence type="ECO:0000256" key="4">
    <source>
        <dbReference type="ARBA" id="ARBA00022801"/>
    </source>
</evidence>
<gene>
    <name evidence="12" type="ORF">vBMoxSR1_gp1</name>
</gene>
<evidence type="ECO:0000256" key="5">
    <source>
        <dbReference type="ARBA" id="ARBA00022908"/>
    </source>
</evidence>
<keyword evidence="7" id="KW-0233">DNA recombination</keyword>
<dbReference type="Gene3D" id="1.10.443.10">
    <property type="entry name" value="Intergrase catalytic core"/>
    <property type="match status" value="1"/>
</dbReference>
<evidence type="ECO:0000313" key="13">
    <source>
        <dbReference type="Proteomes" id="UP000683438"/>
    </source>
</evidence>
<dbReference type="EMBL" id="MW073100">
    <property type="protein sequence ID" value="QWT28851.1"/>
    <property type="molecule type" value="Genomic_DNA"/>
</dbReference>
<dbReference type="GO" id="GO:0016740">
    <property type="term" value="F:transferase activity"/>
    <property type="evidence" value="ECO:0007669"/>
    <property type="project" value="UniProtKB-KW"/>
</dbReference>
<protein>
    <recommendedName>
        <fullName evidence="2">Integrase</fullName>
    </recommendedName>
</protein>
<name>A0A8F2E4P7_9CAUD</name>
<dbReference type="InterPro" id="IPR044068">
    <property type="entry name" value="CB"/>
</dbReference>
<evidence type="ECO:0000259" key="11">
    <source>
        <dbReference type="PROSITE" id="PS51900"/>
    </source>
</evidence>
<evidence type="ECO:0000259" key="10">
    <source>
        <dbReference type="PROSITE" id="PS51898"/>
    </source>
</evidence>
<dbReference type="InterPro" id="IPR010998">
    <property type="entry name" value="Integrase_recombinase_N"/>
</dbReference>
<keyword evidence="5" id="KW-0229">DNA integration</keyword>
<evidence type="ECO:0000256" key="6">
    <source>
        <dbReference type="ARBA" id="ARBA00023125"/>
    </source>
</evidence>
<dbReference type="Proteomes" id="UP000683438">
    <property type="component" value="Segment"/>
</dbReference>
<comment type="similarity">
    <text evidence="1">Belongs to the 'phage' integrase family.</text>
</comment>
<evidence type="ECO:0000256" key="7">
    <source>
        <dbReference type="ARBA" id="ARBA00023172"/>
    </source>
</evidence>
<dbReference type="Pfam" id="PF00589">
    <property type="entry name" value="Phage_integrase"/>
    <property type="match status" value="1"/>
</dbReference>
<dbReference type="PROSITE" id="PS51898">
    <property type="entry name" value="TYR_RECOMBINASE"/>
    <property type="match status" value="1"/>
</dbReference>
<evidence type="ECO:0000313" key="12">
    <source>
        <dbReference type="EMBL" id="QWT28851.1"/>
    </source>
</evidence>
<keyword evidence="8" id="KW-1160">Virus entry into host cell</keyword>
<keyword evidence="8" id="KW-1179">Viral genome integration</keyword>
<dbReference type="InterPro" id="IPR050090">
    <property type="entry name" value="Tyrosine_recombinase_XerCD"/>
</dbReference>
<dbReference type="PROSITE" id="PS51900">
    <property type="entry name" value="CB"/>
    <property type="match status" value="1"/>
</dbReference>
<evidence type="ECO:0000256" key="3">
    <source>
        <dbReference type="ARBA" id="ARBA00022679"/>
    </source>
</evidence>
<dbReference type="GO" id="GO:0003677">
    <property type="term" value="F:DNA binding"/>
    <property type="evidence" value="ECO:0007669"/>
    <property type="project" value="UniProtKB-UniRule"/>
</dbReference>
<reference evidence="12" key="1">
    <citation type="submission" date="2020-10" db="EMBL/GenBank/DDBJ databases">
        <title>Complete genome sequence of vB_MoxS-R1, a novel marine prophage inducted from Microbacterium.</title>
        <authorList>
            <person name="Zheng H."/>
            <person name="Liu B."/>
            <person name="Xu Y."/>
            <person name="Chen F."/>
        </authorList>
    </citation>
    <scope>NUCLEOTIDE SEQUENCE</scope>
</reference>
<dbReference type="InterPro" id="IPR013762">
    <property type="entry name" value="Integrase-like_cat_sf"/>
</dbReference>
<evidence type="ECO:0000256" key="2">
    <source>
        <dbReference type="ARBA" id="ARBA00016082"/>
    </source>
</evidence>
<keyword evidence="13" id="KW-1185">Reference proteome</keyword>
<dbReference type="SUPFAM" id="SSF56349">
    <property type="entry name" value="DNA breaking-rejoining enzymes"/>
    <property type="match status" value="1"/>
</dbReference>
<dbReference type="GO" id="GO:0075713">
    <property type="term" value="P:establishment of integrated proviral latency"/>
    <property type="evidence" value="ECO:0007669"/>
    <property type="project" value="UniProtKB-KW"/>
</dbReference>
<dbReference type="GO" id="GO:0044826">
    <property type="term" value="P:viral genome integration into host DNA"/>
    <property type="evidence" value="ECO:0007669"/>
    <property type="project" value="UniProtKB-KW"/>
</dbReference>
<keyword evidence="4" id="KW-0378">Hydrolase</keyword>
<feature type="domain" description="Core-binding (CB)" evidence="11">
    <location>
        <begin position="71"/>
        <end position="154"/>
    </location>
</feature>
<evidence type="ECO:0000256" key="9">
    <source>
        <dbReference type="PROSITE-ProRule" id="PRU01248"/>
    </source>
</evidence>
<accession>A0A8F2E4P7</accession>
<evidence type="ECO:0000256" key="1">
    <source>
        <dbReference type="ARBA" id="ARBA00008857"/>
    </source>
</evidence>
<dbReference type="GO" id="GO:0006310">
    <property type="term" value="P:DNA recombination"/>
    <property type="evidence" value="ECO:0007669"/>
    <property type="project" value="UniProtKB-KW"/>
</dbReference>
<dbReference type="PANTHER" id="PTHR30349">
    <property type="entry name" value="PHAGE INTEGRASE-RELATED"/>
    <property type="match status" value="1"/>
</dbReference>
<dbReference type="Gene3D" id="1.10.150.130">
    <property type="match status" value="1"/>
</dbReference>
<dbReference type="PANTHER" id="PTHR30349:SF91">
    <property type="entry name" value="INTA PROTEIN"/>
    <property type="match status" value="1"/>
</dbReference>
<keyword evidence="3" id="KW-0808">Transferase</keyword>
<sequence>MMPKVRSNGDGGLYEIKSRGHWRGVIDVGFHPDGRRKQKYVTGRTKKEARDKLDALRAEVNEHGAPLDKTMTVEKWAEHWLRTICEPKMKPAALAGYESAVNKWIVPPLRKKRISALRPSDIRAVTLAVTDAGRAISSAQKVHAVMSSMLDAARLDGVCSKNVAADVTPPGVGDGARGALDTDVALRVLQAALRRPDGVRWWFAVLTGMRQGERLGATLDSIDLVRHEFTVQWSLSEVRFKHGCAGTCSKERAGSCPSRRLMVGAGLTHRQLDGRLCIVRPKSGRPRTFPLIPALEAELTKYLAADARPNPHGLVWHNDDGSPITAEQDQVEWRSILLEAGVITAEQALPPKDRPNGTPPTPTTHFARHTTATVLMELGVDAKVIGEIVGHVNVRTTRGYQHVSSAEARKALEAIGAHFQAAFDK</sequence>
<evidence type="ECO:0000256" key="8">
    <source>
        <dbReference type="ARBA" id="ARBA00023195"/>
    </source>
</evidence>
<keyword evidence="6 9" id="KW-0238">DNA-binding</keyword>
<dbReference type="InterPro" id="IPR004107">
    <property type="entry name" value="Integrase_SAM-like_N"/>
</dbReference>
<dbReference type="InterPro" id="IPR002104">
    <property type="entry name" value="Integrase_catalytic"/>
</dbReference>
<organism evidence="12 13">
    <name type="scientific">Microbacterium phage vB_MoxS-R1</name>
    <dbReference type="NCBI Taxonomy" id="2848881"/>
    <lineage>
        <taxon>Viruses</taxon>
        <taxon>Duplodnaviria</taxon>
        <taxon>Heunggongvirae</taxon>
        <taxon>Uroviricota</taxon>
        <taxon>Caudoviricetes</taxon>
        <taxon>Syrbvirus</taxon>
        <taxon>Syrbvirus R1</taxon>
    </lineage>
</organism>
<dbReference type="GO" id="GO:0016787">
    <property type="term" value="F:hydrolase activity"/>
    <property type="evidence" value="ECO:0007669"/>
    <property type="project" value="UniProtKB-KW"/>
</dbReference>
<proteinExistence type="inferred from homology"/>